<evidence type="ECO:0000256" key="2">
    <source>
        <dbReference type="ARBA" id="ARBA00022801"/>
    </source>
</evidence>
<dbReference type="Proteomes" id="UP001373714">
    <property type="component" value="Unassembled WGS sequence"/>
</dbReference>
<organism evidence="5 6">
    <name type="scientific">Orbilia blumenaviensis</name>
    <dbReference type="NCBI Taxonomy" id="1796055"/>
    <lineage>
        <taxon>Eukaryota</taxon>
        <taxon>Fungi</taxon>
        <taxon>Dikarya</taxon>
        <taxon>Ascomycota</taxon>
        <taxon>Pezizomycotina</taxon>
        <taxon>Orbiliomycetes</taxon>
        <taxon>Orbiliales</taxon>
        <taxon>Orbiliaceae</taxon>
        <taxon>Orbilia</taxon>
    </lineage>
</organism>
<evidence type="ECO:0000313" key="6">
    <source>
        <dbReference type="Proteomes" id="UP001373714"/>
    </source>
</evidence>
<evidence type="ECO:0000259" key="4">
    <source>
        <dbReference type="Pfam" id="PF00135"/>
    </source>
</evidence>
<comment type="similarity">
    <text evidence="1 3">Belongs to the type-B carboxylesterase/lipase family.</text>
</comment>
<dbReference type="AlphaFoldDB" id="A0AAV9UAN2"/>
<evidence type="ECO:0000256" key="3">
    <source>
        <dbReference type="RuleBase" id="RU361235"/>
    </source>
</evidence>
<proteinExistence type="inferred from homology"/>
<keyword evidence="6" id="KW-1185">Reference proteome</keyword>
<feature type="domain" description="Carboxylesterase type B" evidence="4">
    <location>
        <begin position="29"/>
        <end position="532"/>
    </location>
</feature>
<dbReference type="GO" id="GO:0016787">
    <property type="term" value="F:hydrolase activity"/>
    <property type="evidence" value="ECO:0007669"/>
    <property type="project" value="UniProtKB-KW"/>
</dbReference>
<protein>
    <recommendedName>
        <fullName evidence="3">Carboxylic ester hydrolase</fullName>
        <ecNumber evidence="3">3.1.1.-</ecNumber>
    </recommendedName>
</protein>
<sequence length="557" mass="60920">MKSSVLSLAIPLALQCIGGAQAGVVTSEPRASIRNGTVYGLRDRVWNQDFFLGIPYAQPPVGPLRFRPAQPLTGRNVKIQAKKYGPHCHGLGSDQIGYEQSEDCLSLSIVRPAGTKPNAKLPVAVWIHGGGFQGGGGPDKRYNMTFMVDQSVKIGSPIIGLTLNYRLNVLGFLSGSEVYGTQNLNLGLRDQRLALHWIKENIKGFGGDPAKVTIFGESAGGFAVGAQQIAFGGRDDKLFRGVIQQSGTPIFYNDNYSPFYAQKNFDKLANDVGCADATSPLDCLRTIPIADILGAESGYWWPVTDGQFLAEYGSEALKHGRFVKVPTITGTTSDEGASFGAIGANNDSDIAKWLEYNSAWSPATIQKILDIYPADISIPPKENYTGHDDGTSLNGLFYHRAAAIVGDVMFIASRRLTAERLVEHKVPVWSFRFAALTNGRDHFEMAGHFTEVAFVFHNLNGDGYNGPYDNGNPLGGPKADEYKELAGLMCHNWIRFIAHGDPRVGSGPSEMKWHPYGTERKQALFDIKSGSTSFVEIDDYRKNEIALINEYTLQMHR</sequence>
<accession>A0AAV9UAN2</accession>
<dbReference type="Gene3D" id="3.40.50.1820">
    <property type="entry name" value="alpha/beta hydrolase"/>
    <property type="match status" value="1"/>
</dbReference>
<keyword evidence="2 3" id="KW-0378">Hydrolase</keyword>
<dbReference type="EC" id="3.1.1.-" evidence="3"/>
<dbReference type="InterPro" id="IPR019826">
    <property type="entry name" value="Carboxylesterase_B_AS"/>
</dbReference>
<dbReference type="Pfam" id="PF00135">
    <property type="entry name" value="COesterase"/>
    <property type="match status" value="1"/>
</dbReference>
<gene>
    <name evidence="5" type="ORF">TWF730_002435</name>
</gene>
<name>A0AAV9UAN2_9PEZI</name>
<feature type="signal peptide" evidence="3">
    <location>
        <begin position="1"/>
        <end position="22"/>
    </location>
</feature>
<reference evidence="5 6" key="1">
    <citation type="submission" date="2019-10" db="EMBL/GenBank/DDBJ databases">
        <authorList>
            <person name="Palmer J.M."/>
        </authorList>
    </citation>
    <scope>NUCLEOTIDE SEQUENCE [LARGE SCALE GENOMIC DNA]</scope>
    <source>
        <strain evidence="5 6">TWF730</strain>
    </source>
</reference>
<feature type="chain" id="PRO_5043087446" description="Carboxylic ester hydrolase" evidence="3">
    <location>
        <begin position="23"/>
        <end position="557"/>
    </location>
</feature>
<dbReference type="InterPro" id="IPR029058">
    <property type="entry name" value="AB_hydrolase_fold"/>
</dbReference>
<comment type="caution">
    <text evidence="5">The sequence shown here is derived from an EMBL/GenBank/DDBJ whole genome shotgun (WGS) entry which is preliminary data.</text>
</comment>
<dbReference type="PROSITE" id="PS00122">
    <property type="entry name" value="CARBOXYLESTERASE_B_1"/>
    <property type="match status" value="1"/>
</dbReference>
<evidence type="ECO:0000313" key="5">
    <source>
        <dbReference type="EMBL" id="KAK6338371.1"/>
    </source>
</evidence>
<dbReference type="EMBL" id="JAVHNS010000012">
    <property type="protein sequence ID" value="KAK6338371.1"/>
    <property type="molecule type" value="Genomic_DNA"/>
</dbReference>
<dbReference type="SUPFAM" id="SSF53474">
    <property type="entry name" value="alpha/beta-Hydrolases"/>
    <property type="match status" value="1"/>
</dbReference>
<dbReference type="InterPro" id="IPR002018">
    <property type="entry name" value="CarbesteraseB"/>
</dbReference>
<dbReference type="PANTHER" id="PTHR11559">
    <property type="entry name" value="CARBOXYLESTERASE"/>
    <property type="match status" value="1"/>
</dbReference>
<dbReference type="InterPro" id="IPR050309">
    <property type="entry name" value="Type-B_Carboxylest/Lipase"/>
</dbReference>
<keyword evidence="3" id="KW-0732">Signal</keyword>
<evidence type="ECO:0000256" key="1">
    <source>
        <dbReference type="ARBA" id="ARBA00005964"/>
    </source>
</evidence>